<evidence type="ECO:0000313" key="2">
    <source>
        <dbReference type="Proteomes" id="UP000277108"/>
    </source>
</evidence>
<dbReference type="GO" id="GO:0047661">
    <property type="term" value="F:amino-acid racemase activity"/>
    <property type="evidence" value="ECO:0007669"/>
    <property type="project" value="InterPro"/>
</dbReference>
<dbReference type="Gene3D" id="3.40.50.1860">
    <property type="match status" value="2"/>
</dbReference>
<comment type="caution">
    <text evidence="1">The sequence shown here is derived from an EMBL/GenBank/DDBJ whole genome shotgun (WGS) entry which is preliminary data.</text>
</comment>
<accession>A0A3N5CCK1</accession>
<reference evidence="1 2" key="1">
    <citation type="submission" date="2018-11" db="EMBL/GenBank/DDBJ databases">
        <title>Genomic Encyclopedia of Type Strains, Phase IV (KMG-IV): sequencing the most valuable type-strain genomes for metagenomic binning, comparative biology and taxonomic classification.</title>
        <authorList>
            <person name="Goeker M."/>
        </authorList>
    </citation>
    <scope>NUCLEOTIDE SEQUENCE [LARGE SCALE GENOMIC DNA]</scope>
    <source>
        <strain evidence="1 2">DSM 29158</strain>
    </source>
</reference>
<name>A0A3N5CCK1_9BACL</name>
<gene>
    <name evidence="1" type="ORF">EDD62_0375</name>
</gene>
<dbReference type="OrthoDB" id="9801055at2"/>
<dbReference type="RefSeq" id="WP_123807312.1">
    <property type="nucleotide sequence ID" value="NZ_RKRK01000002.1"/>
</dbReference>
<evidence type="ECO:0000313" key="1">
    <source>
        <dbReference type="EMBL" id="RPF57742.1"/>
    </source>
</evidence>
<dbReference type="Proteomes" id="UP000277108">
    <property type="component" value="Unassembled WGS sequence"/>
</dbReference>
<dbReference type="AlphaFoldDB" id="A0A3N5CCK1"/>
<dbReference type="SUPFAM" id="SSF53681">
    <property type="entry name" value="Aspartate/glutamate racemase"/>
    <property type="match status" value="1"/>
</dbReference>
<keyword evidence="2" id="KW-1185">Reference proteome</keyword>
<dbReference type="InterPro" id="IPR001920">
    <property type="entry name" value="Asp/Glu_race"/>
</dbReference>
<protein>
    <submittedName>
        <fullName evidence="1">Glutamate racemase</fullName>
    </submittedName>
</protein>
<sequence>MNINIGVMAGTPIDTKFGVEIVKPYARHIVSLPVSQNPEEQTRFQTMDSVLREEKIKEMIHNTMPMDCLVVYCNSLSSVIDFESLSKVFNIPIITPLDFYTEISSQYQRFGVFSANAQGSAGVEKYLLVNNRDAKIFSVANLNWVNAIEEGVTAEKIYNEFGLKESIQLLETIGAQSIVLGCTHFPYFKSYIEQQTELIVLSPDDYIKNKLIHIK</sequence>
<dbReference type="InterPro" id="IPR015942">
    <property type="entry name" value="Asp/Glu/hydantoin_racemase"/>
</dbReference>
<dbReference type="EMBL" id="RKRK01000002">
    <property type="protein sequence ID" value="RPF57742.1"/>
    <property type="molecule type" value="Genomic_DNA"/>
</dbReference>
<proteinExistence type="predicted"/>
<dbReference type="Pfam" id="PF01177">
    <property type="entry name" value="Asp_Glu_race"/>
    <property type="match status" value="1"/>
</dbReference>
<organism evidence="1 2">
    <name type="scientific">Abyssicoccus albus</name>
    <dbReference type="NCBI Taxonomy" id="1817405"/>
    <lineage>
        <taxon>Bacteria</taxon>
        <taxon>Bacillati</taxon>
        <taxon>Bacillota</taxon>
        <taxon>Bacilli</taxon>
        <taxon>Bacillales</taxon>
        <taxon>Abyssicoccaceae</taxon>
    </lineage>
</organism>